<name>A0A2N9HLA8_FAGSY</name>
<feature type="compositionally biased region" description="Polar residues" evidence="1">
    <location>
        <begin position="225"/>
        <end position="252"/>
    </location>
</feature>
<dbReference type="EMBL" id="OIVN01003624">
    <property type="protein sequence ID" value="SPD12510.1"/>
    <property type="molecule type" value="Genomic_DNA"/>
</dbReference>
<feature type="compositionally biased region" description="Polar residues" evidence="1">
    <location>
        <begin position="195"/>
        <end position="218"/>
    </location>
</feature>
<dbReference type="InterPro" id="IPR013103">
    <property type="entry name" value="RVT_2"/>
</dbReference>
<gene>
    <name evidence="3" type="ORF">FSB_LOCUS40392</name>
</gene>
<dbReference type="SUPFAM" id="SSF56672">
    <property type="entry name" value="DNA/RNA polymerases"/>
    <property type="match status" value="1"/>
</dbReference>
<feature type="region of interest" description="Disordered" evidence="1">
    <location>
        <begin position="549"/>
        <end position="579"/>
    </location>
</feature>
<organism evidence="3">
    <name type="scientific">Fagus sylvatica</name>
    <name type="common">Beechnut</name>
    <dbReference type="NCBI Taxonomy" id="28930"/>
    <lineage>
        <taxon>Eukaryota</taxon>
        <taxon>Viridiplantae</taxon>
        <taxon>Streptophyta</taxon>
        <taxon>Embryophyta</taxon>
        <taxon>Tracheophyta</taxon>
        <taxon>Spermatophyta</taxon>
        <taxon>Magnoliopsida</taxon>
        <taxon>eudicotyledons</taxon>
        <taxon>Gunneridae</taxon>
        <taxon>Pentapetalae</taxon>
        <taxon>rosids</taxon>
        <taxon>fabids</taxon>
        <taxon>Fagales</taxon>
        <taxon>Fagaceae</taxon>
        <taxon>Fagus</taxon>
    </lineage>
</organism>
<dbReference type="SUPFAM" id="SSF53098">
    <property type="entry name" value="Ribonuclease H-like"/>
    <property type="match status" value="1"/>
</dbReference>
<dbReference type="Gene3D" id="3.30.420.10">
    <property type="entry name" value="Ribonuclease H-like superfamily/Ribonuclease H"/>
    <property type="match status" value="1"/>
</dbReference>
<protein>
    <recommendedName>
        <fullName evidence="2">Integrase catalytic domain-containing protein</fullName>
    </recommendedName>
</protein>
<dbReference type="GO" id="GO:0015074">
    <property type="term" value="P:DNA integration"/>
    <property type="evidence" value="ECO:0007669"/>
    <property type="project" value="InterPro"/>
</dbReference>
<dbReference type="InterPro" id="IPR029472">
    <property type="entry name" value="Copia-like_N"/>
</dbReference>
<dbReference type="InterPro" id="IPR057670">
    <property type="entry name" value="SH3_retrovirus"/>
</dbReference>
<dbReference type="Pfam" id="PF14223">
    <property type="entry name" value="Retrotran_gag_2"/>
    <property type="match status" value="1"/>
</dbReference>
<feature type="compositionally biased region" description="Polar residues" evidence="1">
    <location>
        <begin position="568"/>
        <end position="579"/>
    </location>
</feature>
<dbReference type="Pfam" id="PF25597">
    <property type="entry name" value="SH3_retrovirus"/>
    <property type="match status" value="1"/>
</dbReference>
<dbReference type="Pfam" id="PF07727">
    <property type="entry name" value="RVT_2"/>
    <property type="match status" value="1"/>
</dbReference>
<dbReference type="PANTHER" id="PTHR11439">
    <property type="entry name" value="GAG-POL-RELATED RETROTRANSPOSON"/>
    <property type="match status" value="1"/>
</dbReference>
<accession>A0A2N9HLA8</accession>
<dbReference type="Pfam" id="PF14244">
    <property type="entry name" value="Retrotran_gag_3"/>
    <property type="match status" value="1"/>
</dbReference>
<proteinExistence type="predicted"/>
<dbReference type="CDD" id="cd09272">
    <property type="entry name" value="RNase_HI_RT_Ty1"/>
    <property type="match status" value="1"/>
</dbReference>
<evidence type="ECO:0000313" key="3">
    <source>
        <dbReference type="EMBL" id="SPD12510.1"/>
    </source>
</evidence>
<reference evidence="3" key="1">
    <citation type="submission" date="2018-02" db="EMBL/GenBank/DDBJ databases">
        <authorList>
            <person name="Cohen D.B."/>
            <person name="Kent A.D."/>
        </authorList>
    </citation>
    <scope>NUCLEOTIDE SEQUENCE</scope>
</reference>
<evidence type="ECO:0000256" key="1">
    <source>
        <dbReference type="SAM" id="MobiDB-lite"/>
    </source>
</evidence>
<dbReference type="InterPro" id="IPR036397">
    <property type="entry name" value="RNaseH_sf"/>
</dbReference>
<sequence>MASLSSNTNTTAPNPPLQASSIQAPLLLLSNMANLMSVKLDSTNFIVWKHQLSSILKAYSMIEFVDGTVQSPSRFLVDTEGNCTTAYFQWLKVTTLLKLYGRLSSTVKNTRDKLIAVGTLIDNEELLHIILKGLPREYGSFCSAIRTRNEPVNFEEIMVLLQTEEQSILEISDSRKDMNATMAMFASIAHNNRNSNSQSSFYVNNSQAKGRGRNNSQRGKGVRFNHNNQDSQQYSQPNASNQSHSQYSQHAQNKPDGRHPPAKLAAMASTSNGSQGGETWLTDTGATDHLTANLNNLTVQNPYKGSDQVVVGNGQSIPINNIGNAFCSSTGITHQLSCPHTPQQNGIVERKHRHIVECALTFLSHASLPITHWTYAVTTALHLINRLPTPRLSHKSLWEKLFHKPPDISHIRTFGYICFPYLRPYNTHKLQPRTTPCIFLGYPTHTKGYICLDPKTRRVYISKHVLFNETEFLPDLSLDSIPQTKSVTSTFDFLPWLLVMMHTCFPTLNSSSTALETLETLSPSLIFPPFFVKSLSPILSTDVVSNSAPIESHHPTESSTPESLPPSASNYTQTEPPTHQIASKYPHWCTAMDEEYTALQRQQTWSLVPHPPGKNIVGCKWVFKLKRNSDGSISCYKERLVAKGFYQQHGIDFQETFSSVVKPPTVRLILAQAVTYHWLLRQLDVRNAFLRGVLKKEVYMTQPLGYVNPSLPQHVCQLHKSIYGLKQAPRAWFESFTTQLLNLGFISSIIDSSLFTYRDGPTIAFLLLYVDDIVLTGNNSSFLTQLIHNLNKCSHCKTPCVPIVRLSTTIGQPLTDIHAYRSLVGALHYLTFIRPDLSFAVHQVCQFMHAPTNIHLITAKRILRYVRGTLDHGLFYTPGPITLFAFTDADWAGDPDDRRSTSSLMVFLGHNPVTWSAKKQLTVSRSSTEVEYRALAFASAELCWLCTLVKDLGTYLYDPPILWCDNVSALAIASNPIFHARTKHIEVDFHFIRERVL</sequence>
<feature type="compositionally biased region" description="Low complexity" evidence="1">
    <location>
        <begin position="557"/>
        <end position="567"/>
    </location>
</feature>
<dbReference type="PANTHER" id="PTHR11439:SF500">
    <property type="entry name" value="RNA-DIRECTED DNA POLYMERASE"/>
    <property type="match status" value="1"/>
</dbReference>
<dbReference type="PROSITE" id="PS50994">
    <property type="entry name" value="INTEGRASE"/>
    <property type="match status" value="1"/>
</dbReference>
<dbReference type="InterPro" id="IPR012337">
    <property type="entry name" value="RNaseH-like_sf"/>
</dbReference>
<evidence type="ECO:0000259" key="2">
    <source>
        <dbReference type="PROSITE" id="PS50994"/>
    </source>
</evidence>
<dbReference type="InterPro" id="IPR001584">
    <property type="entry name" value="Integrase_cat-core"/>
</dbReference>
<feature type="domain" description="Integrase catalytic" evidence="2">
    <location>
        <begin position="233"/>
        <end position="405"/>
    </location>
</feature>
<dbReference type="AlphaFoldDB" id="A0A2N9HLA8"/>
<feature type="region of interest" description="Disordered" evidence="1">
    <location>
        <begin position="195"/>
        <end position="283"/>
    </location>
</feature>
<dbReference type="GO" id="GO:0003676">
    <property type="term" value="F:nucleic acid binding"/>
    <property type="evidence" value="ECO:0007669"/>
    <property type="project" value="InterPro"/>
</dbReference>
<dbReference type="InterPro" id="IPR043502">
    <property type="entry name" value="DNA/RNA_pol_sf"/>
</dbReference>